<dbReference type="PIRSF" id="PIRSF006181">
    <property type="entry name" value="EbsC_YbaK"/>
    <property type="match status" value="1"/>
</dbReference>
<dbReference type="CDD" id="cd00002">
    <property type="entry name" value="YbaK_deacylase"/>
    <property type="match status" value="1"/>
</dbReference>
<dbReference type="InterPro" id="IPR004369">
    <property type="entry name" value="Prolyl-tRNA_editing_YbaK/EbsC"/>
</dbReference>
<reference evidence="6 7" key="1">
    <citation type="submission" date="2018-11" db="EMBL/GenBank/DDBJ databases">
        <title>Clostridium sp. nov., a member of the family Erysipelotrichaceae isolated from pig faeces.</title>
        <authorList>
            <person name="Chang Y.-H."/>
        </authorList>
    </citation>
    <scope>NUCLEOTIDE SEQUENCE [LARGE SCALE GENOMIC DNA]</scope>
    <source>
        <strain evidence="6 7">YH-panp20</strain>
    </source>
</reference>
<dbReference type="AlphaFoldDB" id="A0A3N0I4D1"/>
<dbReference type="EC" id="4.2.-.-" evidence="4"/>
<comment type="caution">
    <text evidence="6">The sequence shown here is derived from an EMBL/GenBank/DDBJ whole genome shotgun (WGS) entry which is preliminary data.</text>
</comment>
<dbReference type="NCBIfam" id="TIGR00011">
    <property type="entry name" value="YbaK_EbsC"/>
    <property type="match status" value="1"/>
</dbReference>
<dbReference type="OrthoDB" id="9809296at2"/>
<organism evidence="6 7">
    <name type="scientific">Absicoccus porci</name>
    <dbReference type="NCBI Taxonomy" id="2486576"/>
    <lineage>
        <taxon>Bacteria</taxon>
        <taxon>Bacillati</taxon>
        <taxon>Bacillota</taxon>
        <taxon>Erysipelotrichia</taxon>
        <taxon>Erysipelotrichales</taxon>
        <taxon>Erysipelotrichaceae</taxon>
        <taxon>Absicoccus</taxon>
    </lineage>
</organism>
<evidence type="ECO:0000256" key="3">
    <source>
        <dbReference type="ARBA" id="ARBA00023239"/>
    </source>
</evidence>
<dbReference type="InterPro" id="IPR007214">
    <property type="entry name" value="YbaK/aa-tRNA-synth-assoc-dom"/>
</dbReference>
<sequence>MSKKKVQKTNAMRYLDRCKVNYDVHTYEHKDTDPVDGIHVCQMLGQDPVNVFKTLVTQANTKEFIVFMLPVAEELDLKKCAKVAGVKHVEMIHVKDINKITGYIRGGCSPLGMKKQFRTFIDKSAFEQAHIFFSGGKIGTQIEMDPHDLIKVIPMEAADLITDH</sequence>
<evidence type="ECO:0000259" key="5">
    <source>
        <dbReference type="Pfam" id="PF04073"/>
    </source>
</evidence>
<evidence type="ECO:0000313" key="6">
    <source>
        <dbReference type="EMBL" id="RNM31863.1"/>
    </source>
</evidence>
<accession>A0A3N0I4D1</accession>
<comment type="similarity">
    <text evidence="1 4">Belongs to the prolyl-tRNA editing family. YbaK/EbsC subfamily.</text>
</comment>
<keyword evidence="3 4" id="KW-0456">Lyase</keyword>
<feature type="domain" description="YbaK/aminoacyl-tRNA synthetase-associated" evidence="5">
    <location>
        <begin position="40"/>
        <end position="151"/>
    </location>
</feature>
<dbReference type="Gene3D" id="3.90.960.10">
    <property type="entry name" value="YbaK/aminoacyl-tRNA synthetase-associated domain"/>
    <property type="match status" value="1"/>
</dbReference>
<name>A0A3N0I4D1_9FIRM</name>
<dbReference type="EMBL" id="RJQC01000001">
    <property type="protein sequence ID" value="RNM31863.1"/>
    <property type="molecule type" value="Genomic_DNA"/>
</dbReference>
<dbReference type="GO" id="GO:0006412">
    <property type="term" value="P:translation"/>
    <property type="evidence" value="ECO:0007669"/>
    <property type="project" value="UniProtKB-KW"/>
</dbReference>
<dbReference type="InterPro" id="IPR036754">
    <property type="entry name" value="YbaK/aa-tRNA-synt-asso_dom_sf"/>
</dbReference>
<dbReference type="Pfam" id="PF04073">
    <property type="entry name" value="tRNA_edit"/>
    <property type="match status" value="1"/>
</dbReference>
<gene>
    <name evidence="6" type="primary">ybaK</name>
    <name evidence="6" type="ORF">EDX97_02900</name>
</gene>
<keyword evidence="7" id="KW-1185">Reference proteome</keyword>
<proteinExistence type="inferred from homology"/>
<dbReference type="SUPFAM" id="SSF55826">
    <property type="entry name" value="YbaK/ProRS associated domain"/>
    <property type="match status" value="1"/>
</dbReference>
<evidence type="ECO:0000256" key="4">
    <source>
        <dbReference type="PIRNR" id="PIRNR006181"/>
    </source>
</evidence>
<keyword evidence="2 4" id="KW-0648">Protein biosynthesis</keyword>
<dbReference type="GO" id="GO:0016829">
    <property type="term" value="F:lyase activity"/>
    <property type="evidence" value="ECO:0007669"/>
    <property type="project" value="UniProtKB-KW"/>
</dbReference>
<evidence type="ECO:0000256" key="2">
    <source>
        <dbReference type="ARBA" id="ARBA00022917"/>
    </source>
</evidence>
<dbReference type="GO" id="GO:0002161">
    <property type="term" value="F:aminoacyl-tRNA deacylase activity"/>
    <property type="evidence" value="ECO:0007669"/>
    <property type="project" value="InterPro"/>
</dbReference>
<protein>
    <recommendedName>
        <fullName evidence="4">Cys-tRNA(Pro)/Cys-tRNA(Cys) deacylase</fullName>
        <ecNumber evidence="4">4.2.-.-</ecNumber>
    </recommendedName>
</protein>
<evidence type="ECO:0000256" key="1">
    <source>
        <dbReference type="ARBA" id="ARBA00009798"/>
    </source>
</evidence>
<dbReference type="PANTHER" id="PTHR30411">
    <property type="entry name" value="CYTOPLASMIC PROTEIN"/>
    <property type="match status" value="1"/>
</dbReference>
<dbReference type="PANTHER" id="PTHR30411:SF0">
    <property type="entry name" value="CYS-TRNA(PRO)_CYS-TRNA(CYS) DEACYLASE YBAK"/>
    <property type="match status" value="1"/>
</dbReference>
<dbReference type="Proteomes" id="UP000276568">
    <property type="component" value="Unassembled WGS sequence"/>
</dbReference>
<evidence type="ECO:0000313" key="7">
    <source>
        <dbReference type="Proteomes" id="UP000276568"/>
    </source>
</evidence>
<dbReference type="RefSeq" id="WP_128519684.1">
    <property type="nucleotide sequence ID" value="NZ_JAQYEM010000013.1"/>
</dbReference>